<dbReference type="Pfam" id="PF02878">
    <property type="entry name" value="PGM_PMM_I"/>
    <property type="match status" value="1"/>
</dbReference>
<evidence type="ECO:0000259" key="12">
    <source>
        <dbReference type="Pfam" id="PF02880"/>
    </source>
</evidence>
<feature type="binding site" description="via phosphate group" evidence="6">
    <location>
        <position position="100"/>
    </location>
    <ligand>
        <name>Mg(2+)</name>
        <dbReference type="ChEBI" id="CHEBI:18420"/>
    </ligand>
</feature>
<dbReference type="Pfam" id="PF00408">
    <property type="entry name" value="PGM_PMM_IV"/>
    <property type="match status" value="1"/>
</dbReference>
<dbReference type="InterPro" id="IPR005841">
    <property type="entry name" value="Alpha-D-phosphohexomutase_SF"/>
</dbReference>
<dbReference type="PRINTS" id="PR00509">
    <property type="entry name" value="PGMPMM"/>
</dbReference>
<dbReference type="InterPro" id="IPR016066">
    <property type="entry name" value="A-D-PHexomutase_CS"/>
</dbReference>
<feature type="modified residue" description="Phosphoserine" evidence="6">
    <location>
        <position position="100"/>
    </location>
</feature>
<dbReference type="HAMAP" id="MF_01554_B">
    <property type="entry name" value="GlmM_B"/>
    <property type="match status" value="1"/>
</dbReference>
<dbReference type="InterPro" id="IPR005843">
    <property type="entry name" value="A-D-PHexomutase_C"/>
</dbReference>
<dbReference type="InterPro" id="IPR005846">
    <property type="entry name" value="A-D-PHexomutase_a/b/a-III"/>
</dbReference>
<evidence type="ECO:0000256" key="3">
    <source>
        <dbReference type="ARBA" id="ARBA00022723"/>
    </source>
</evidence>
<evidence type="ECO:0000259" key="9">
    <source>
        <dbReference type="Pfam" id="PF00408"/>
    </source>
</evidence>
<dbReference type="InterPro" id="IPR016055">
    <property type="entry name" value="A-D-PHexomutase_a/b/a-I/II/III"/>
</dbReference>
<feature type="binding site" evidence="6">
    <location>
        <position position="242"/>
    </location>
    <ligand>
        <name>Mg(2+)</name>
        <dbReference type="ChEBI" id="CHEBI:18420"/>
    </ligand>
</feature>
<evidence type="ECO:0000256" key="5">
    <source>
        <dbReference type="ARBA" id="ARBA00023235"/>
    </source>
</evidence>
<dbReference type="EC" id="5.4.2.10" evidence="6 8"/>
<feature type="active site" description="Phosphoserine intermediate" evidence="6">
    <location>
        <position position="100"/>
    </location>
</feature>
<comment type="similarity">
    <text evidence="1 6 7">Belongs to the phosphohexose mutase family.</text>
</comment>
<protein>
    <recommendedName>
        <fullName evidence="6 8">Phosphoglucosamine mutase</fullName>
        <ecNumber evidence="6 8">5.4.2.10</ecNumber>
    </recommendedName>
</protein>
<accession>A0ABS7Z2S8</accession>
<evidence type="ECO:0000256" key="2">
    <source>
        <dbReference type="ARBA" id="ARBA00022553"/>
    </source>
</evidence>
<comment type="cofactor">
    <cofactor evidence="6">
        <name>Mg(2+)</name>
        <dbReference type="ChEBI" id="CHEBI:18420"/>
    </cofactor>
    <text evidence="6">Binds 1 Mg(2+) ion per subunit.</text>
</comment>
<dbReference type="Gene3D" id="3.40.120.10">
    <property type="entry name" value="Alpha-D-Glucose-1,6-Bisphosphate, subunit A, domain 3"/>
    <property type="match status" value="3"/>
</dbReference>
<sequence>MKYFGTDGFRGEANKNLNVYHAFKIGRFIGDYFSTKNNGHGKILIGKDTRRSSYMFEDALSAGITSSGSNAHLLHVTPTPSVSYITRTEDFDCGIMITASHNPYHDNGIKIINKNGEKMEDEFLYKLEEYIDSDIEDIDLAVGEDIGRTVDYIGGRNRYIAYLIQTVTKSFEGIKVGLDCANGAAFTIAKPVYDALGADTFVINAEPNGFNINRDAGSTHIDGLRKYVVENKLDLGFAFDGDCDRCIAVDNEGNIIDGDSILYILANFMKKDGALDSNTVVTTVMSNIGLYKVFDDLGIKYEKTDVGDKNVHDRMYEKDIELGGEQSGHIIIKKFANTGDGILTSLKIMEAMIESKNDLKSLVRDLKIYPQVLINVRVKDKNTVLDDENVKRSVEKIEKDLKDSGRVLVRKSGTEPLIRVMVEAETEEIANKSALEIVNTIKENGLCLD</sequence>
<keyword evidence="4 6" id="KW-0460">Magnesium</keyword>
<name>A0ABS7Z2S8_9FIRM</name>
<dbReference type="SUPFAM" id="SSF55957">
    <property type="entry name" value="Phosphoglucomutase, C-terminal domain"/>
    <property type="match status" value="1"/>
</dbReference>
<evidence type="ECO:0000259" key="11">
    <source>
        <dbReference type="Pfam" id="PF02879"/>
    </source>
</evidence>
<evidence type="ECO:0000313" key="14">
    <source>
        <dbReference type="Proteomes" id="UP001198374"/>
    </source>
</evidence>
<dbReference type="Pfam" id="PF02879">
    <property type="entry name" value="PGM_PMM_II"/>
    <property type="match status" value="1"/>
</dbReference>
<feature type="domain" description="Alpha-D-phosphohexomutase alpha/beta/alpha" evidence="11">
    <location>
        <begin position="158"/>
        <end position="253"/>
    </location>
</feature>
<dbReference type="RefSeq" id="WP_209771592.1">
    <property type="nucleotide sequence ID" value="NZ_JAGGLO010000001.1"/>
</dbReference>
<feature type="domain" description="Alpha-D-phosphohexomutase C-terminal" evidence="9">
    <location>
        <begin position="373"/>
        <end position="438"/>
    </location>
</feature>
<dbReference type="InterPro" id="IPR005844">
    <property type="entry name" value="A-D-PHexomutase_a/b/a-I"/>
</dbReference>
<feature type="domain" description="Alpha-D-phosphohexomutase alpha/beta/alpha" evidence="10">
    <location>
        <begin position="2"/>
        <end position="134"/>
    </location>
</feature>
<dbReference type="PANTHER" id="PTHR42946:SF1">
    <property type="entry name" value="PHOSPHOGLUCOMUTASE (ALPHA-D-GLUCOSE-1,6-BISPHOSPHATE-DEPENDENT)"/>
    <property type="match status" value="1"/>
</dbReference>
<dbReference type="GO" id="GO:0008966">
    <property type="term" value="F:phosphoglucosamine mutase activity"/>
    <property type="evidence" value="ECO:0007669"/>
    <property type="project" value="UniProtKB-EC"/>
</dbReference>
<evidence type="ECO:0000259" key="10">
    <source>
        <dbReference type="Pfam" id="PF02878"/>
    </source>
</evidence>
<comment type="catalytic activity">
    <reaction evidence="6 8">
        <text>alpha-D-glucosamine 1-phosphate = D-glucosamine 6-phosphate</text>
        <dbReference type="Rhea" id="RHEA:23424"/>
        <dbReference type="ChEBI" id="CHEBI:58516"/>
        <dbReference type="ChEBI" id="CHEBI:58725"/>
        <dbReference type="EC" id="5.4.2.10"/>
    </reaction>
</comment>
<evidence type="ECO:0000256" key="7">
    <source>
        <dbReference type="RuleBase" id="RU004326"/>
    </source>
</evidence>
<organism evidence="13 14">
    <name type="scientific">Anaerococcus degeneri</name>
    <dbReference type="NCBI Taxonomy" id="361500"/>
    <lineage>
        <taxon>Bacteria</taxon>
        <taxon>Bacillati</taxon>
        <taxon>Bacillota</taxon>
        <taxon>Tissierellia</taxon>
        <taxon>Tissierellales</taxon>
        <taxon>Peptoniphilaceae</taxon>
        <taxon>Anaerococcus</taxon>
    </lineage>
</organism>
<dbReference type="PANTHER" id="PTHR42946">
    <property type="entry name" value="PHOSPHOHEXOSE MUTASE"/>
    <property type="match status" value="1"/>
</dbReference>
<feature type="binding site" evidence="6">
    <location>
        <position position="240"/>
    </location>
    <ligand>
        <name>Mg(2+)</name>
        <dbReference type="ChEBI" id="CHEBI:18420"/>
    </ligand>
</feature>
<dbReference type="CDD" id="cd05802">
    <property type="entry name" value="GlmM"/>
    <property type="match status" value="1"/>
</dbReference>
<evidence type="ECO:0000313" key="13">
    <source>
        <dbReference type="EMBL" id="MCA2097076.1"/>
    </source>
</evidence>
<feature type="domain" description="Alpha-D-phosphohexomutase alpha/beta/alpha" evidence="12">
    <location>
        <begin position="257"/>
        <end position="365"/>
    </location>
</feature>
<gene>
    <name evidence="6 13" type="primary">glmM</name>
    <name evidence="13" type="ORF">LDJ82_09240</name>
</gene>
<dbReference type="SUPFAM" id="SSF53738">
    <property type="entry name" value="Phosphoglucomutase, first 3 domains"/>
    <property type="match status" value="3"/>
</dbReference>
<comment type="function">
    <text evidence="6 8">Catalyzes the conversion of glucosamine-6-phosphate to glucosamine-1-phosphate.</text>
</comment>
<keyword evidence="3 6" id="KW-0479">Metal-binding</keyword>
<dbReference type="Pfam" id="PF02880">
    <property type="entry name" value="PGM_PMM_III"/>
    <property type="match status" value="1"/>
</dbReference>
<dbReference type="Proteomes" id="UP001198374">
    <property type="component" value="Unassembled WGS sequence"/>
</dbReference>
<dbReference type="InterPro" id="IPR005845">
    <property type="entry name" value="A-D-PHexomutase_a/b/a-II"/>
</dbReference>
<dbReference type="InterPro" id="IPR006352">
    <property type="entry name" value="GlmM_bact"/>
</dbReference>
<dbReference type="InterPro" id="IPR050060">
    <property type="entry name" value="Phosphoglucosamine_mutase"/>
</dbReference>
<evidence type="ECO:0000256" key="8">
    <source>
        <dbReference type="RuleBase" id="RU004327"/>
    </source>
</evidence>
<feature type="binding site" evidence="6">
    <location>
        <position position="244"/>
    </location>
    <ligand>
        <name>Mg(2+)</name>
        <dbReference type="ChEBI" id="CHEBI:18420"/>
    </ligand>
</feature>
<keyword evidence="14" id="KW-1185">Reference proteome</keyword>
<dbReference type="NCBIfam" id="TIGR01455">
    <property type="entry name" value="glmM"/>
    <property type="match status" value="1"/>
</dbReference>
<keyword evidence="2 6" id="KW-0597">Phosphoprotein</keyword>
<comment type="PTM">
    <text evidence="6">Activated by phosphorylation.</text>
</comment>
<proteinExistence type="inferred from homology"/>
<reference evidence="14" key="1">
    <citation type="submission" date="2023-07" db="EMBL/GenBank/DDBJ databases">
        <title>FDA dAtabase for Regulatory Grade micrObial Sequences (FDA-ARGOS): Supporting development and validation of Infectious Disease Dx tests.</title>
        <authorList>
            <person name="Sproer C."/>
            <person name="Gronow S."/>
            <person name="Severitt S."/>
            <person name="Schroder I."/>
            <person name="Tallon L."/>
            <person name="Sadzewicz L."/>
            <person name="Zhao X."/>
            <person name="Boylan J."/>
            <person name="Ott S."/>
            <person name="Bowen H."/>
            <person name="Vavikolanu K."/>
            <person name="Hazen T."/>
            <person name="Aluvathingal J."/>
            <person name="Nadendla S."/>
            <person name="Lowell S."/>
            <person name="Myers T."/>
            <person name="Yan Y."/>
        </authorList>
    </citation>
    <scope>NUCLEOTIDE SEQUENCE [LARGE SCALE GENOMIC DNA]</scope>
    <source>
        <strain evidence="14">FDAARGOS_1538</strain>
    </source>
</reference>
<dbReference type="InterPro" id="IPR036900">
    <property type="entry name" value="A-D-PHexomutase_C_sf"/>
</dbReference>
<comment type="caution">
    <text evidence="13">The sequence shown here is derived from an EMBL/GenBank/DDBJ whole genome shotgun (WGS) entry which is preliminary data.</text>
</comment>
<evidence type="ECO:0000256" key="6">
    <source>
        <dbReference type="HAMAP-Rule" id="MF_01554"/>
    </source>
</evidence>
<evidence type="ECO:0000256" key="4">
    <source>
        <dbReference type="ARBA" id="ARBA00022842"/>
    </source>
</evidence>
<dbReference type="Gene3D" id="3.30.310.50">
    <property type="entry name" value="Alpha-D-phosphohexomutase, C-terminal domain"/>
    <property type="match status" value="1"/>
</dbReference>
<dbReference type="PROSITE" id="PS00710">
    <property type="entry name" value="PGM_PMM"/>
    <property type="match status" value="1"/>
</dbReference>
<dbReference type="EMBL" id="JAIWIY010000001">
    <property type="protein sequence ID" value="MCA2097076.1"/>
    <property type="molecule type" value="Genomic_DNA"/>
</dbReference>
<evidence type="ECO:0000256" key="1">
    <source>
        <dbReference type="ARBA" id="ARBA00010231"/>
    </source>
</evidence>
<keyword evidence="5 6" id="KW-0413">Isomerase</keyword>